<evidence type="ECO:0000313" key="2">
    <source>
        <dbReference type="Proteomes" id="UP000613401"/>
    </source>
</evidence>
<sequence>MASMYTNVMALLDGHTQKKDSLAVEVASLRLENTFLRSTSPGLQHTWGPYTPPRPQNQPALEWVVTKEMLQETLRGHNADIDESFALSKASDFPSRERPHAQQIVSNRLFQDWIASPHSTKLLVHWDGRLPRTIADLSPLSVFCISMSQMSRGHPHFIPLIWLCGLHLDPDESPVGGGSMLCSLIDQLLRRHENDLSSITTTGAIDFNLLQAGDDKELLRLLYFLVLQIPDAIPLVLLIDNVVLYEREEMDAFDALAGLLGMVSERLPAAVKLLFTSTPGTIEVRGAFEDEGLILNVDTLPSLVWAPSDERVAREWEDTVQESWPVYSEFSPSEYLLIVIITLISFYFNI</sequence>
<dbReference type="PANTHER" id="PTHR40619">
    <property type="entry name" value="FUNGAL STAND N-TERMINAL GOODBYE DOMAIN-CONTAINING PROTEIN"/>
    <property type="match status" value="1"/>
</dbReference>
<reference evidence="1" key="2">
    <citation type="submission" date="2020-03" db="EMBL/GenBank/DDBJ databases">
        <authorList>
            <person name="Fu F.-F."/>
            <person name="Chen J."/>
        </authorList>
    </citation>
    <scope>NUCLEOTIDE SEQUENCE</scope>
    <source>
        <strain evidence="1">Lc1</strain>
    </source>
</reference>
<dbReference type="EMBL" id="WVTB01000031">
    <property type="protein sequence ID" value="KAF3807192.1"/>
    <property type="molecule type" value="Genomic_DNA"/>
</dbReference>
<dbReference type="RefSeq" id="XP_045266351.1">
    <property type="nucleotide sequence ID" value="XM_045413379.1"/>
</dbReference>
<organism evidence="1 2">
    <name type="scientific">Colletotrichum gloeosporioides</name>
    <name type="common">Anthracnose fungus</name>
    <name type="synonym">Glomerella cingulata</name>
    <dbReference type="NCBI Taxonomy" id="474922"/>
    <lineage>
        <taxon>Eukaryota</taxon>
        <taxon>Fungi</taxon>
        <taxon>Dikarya</taxon>
        <taxon>Ascomycota</taxon>
        <taxon>Pezizomycotina</taxon>
        <taxon>Sordariomycetes</taxon>
        <taxon>Hypocreomycetidae</taxon>
        <taxon>Glomerellales</taxon>
        <taxon>Glomerellaceae</taxon>
        <taxon>Colletotrichum</taxon>
        <taxon>Colletotrichum gloeosporioides species complex</taxon>
    </lineage>
</organism>
<dbReference type="GeneID" id="69020643"/>
<keyword evidence="2" id="KW-1185">Reference proteome</keyword>
<gene>
    <name evidence="1" type="ORF">GCG54_00013527</name>
</gene>
<dbReference type="AlphaFoldDB" id="A0A8H4CP12"/>
<dbReference type="Proteomes" id="UP000613401">
    <property type="component" value="Unassembled WGS sequence"/>
</dbReference>
<name>A0A8H4CP12_COLGL</name>
<accession>A0A8H4CP12</accession>
<dbReference type="PANTHER" id="PTHR40619:SF3">
    <property type="entry name" value="FUNGAL STAND N-TERMINAL GOODBYE DOMAIN-CONTAINING PROTEIN"/>
    <property type="match status" value="1"/>
</dbReference>
<protein>
    <submittedName>
        <fullName evidence="1">Uncharacterized protein</fullName>
    </submittedName>
</protein>
<evidence type="ECO:0000313" key="1">
    <source>
        <dbReference type="EMBL" id="KAF3807192.1"/>
    </source>
</evidence>
<proteinExistence type="predicted"/>
<reference evidence="1" key="1">
    <citation type="journal article" date="2020" name="Phytopathology">
        <title>Genome sequence and comparative analysis of Colletotrichum gloeosporioides isolated from Liriodendron leaves.</title>
        <authorList>
            <person name="Fu F.F."/>
            <person name="Hao Z."/>
            <person name="Wang P."/>
            <person name="Lu Y."/>
            <person name="Xue L.J."/>
            <person name="Wei G."/>
            <person name="Tian Y."/>
            <person name="Baishi H."/>
            <person name="Xu H."/>
            <person name="Shi J."/>
            <person name="Cheng T."/>
            <person name="Wang G."/>
            <person name="Yi Y."/>
            <person name="Chen J."/>
        </authorList>
    </citation>
    <scope>NUCLEOTIDE SEQUENCE</scope>
    <source>
        <strain evidence="1">Lc1</strain>
    </source>
</reference>
<comment type="caution">
    <text evidence="1">The sequence shown here is derived from an EMBL/GenBank/DDBJ whole genome shotgun (WGS) entry which is preliminary data.</text>
</comment>